<keyword evidence="2" id="KW-1185">Reference proteome</keyword>
<dbReference type="AlphaFoldDB" id="A0A8A3P6Y4"/>
<evidence type="ECO:0000313" key="2">
    <source>
        <dbReference type="Proteomes" id="UP000672032"/>
    </source>
</evidence>
<dbReference type="EMBL" id="CP063405">
    <property type="protein sequence ID" value="QSZ29598.1"/>
    <property type="molecule type" value="Genomic_DNA"/>
</dbReference>
<protein>
    <submittedName>
        <fullName evidence="1">Uncharacterized protein</fullName>
    </submittedName>
</protein>
<accession>A0A8A3P6Y4</accession>
<dbReference type="OrthoDB" id="2094832at2759"/>
<dbReference type="SUPFAM" id="SSF53335">
    <property type="entry name" value="S-adenosyl-L-methionine-dependent methyltransferases"/>
    <property type="match status" value="1"/>
</dbReference>
<dbReference type="InterPro" id="IPR051654">
    <property type="entry name" value="Meroterpenoid_MTases"/>
</dbReference>
<dbReference type="InterPro" id="IPR029063">
    <property type="entry name" value="SAM-dependent_MTases_sf"/>
</dbReference>
<reference evidence="1" key="1">
    <citation type="submission" date="2020-10" db="EMBL/GenBank/DDBJ databases">
        <title>Genome Sequence of Monilinia vaccinii-corymbosi Sheds Light on Mummy Berry Disease Infection of Blueberry and Mating Type.</title>
        <authorList>
            <person name="Yow A.G."/>
            <person name="Zhang Y."/>
            <person name="Bansal K."/>
            <person name="Eacker S.M."/>
            <person name="Sullivan S."/>
            <person name="Liachko I."/>
            <person name="Cubeta M.A."/>
            <person name="Rollins J.A."/>
            <person name="Ashrafi H."/>
        </authorList>
    </citation>
    <scope>NUCLEOTIDE SEQUENCE</scope>
    <source>
        <strain evidence="1">RL-1</strain>
    </source>
</reference>
<sequence length="157" mass="17663">MSSEEIPMAKTTPTMTPHGNLPGHYESIITVRDLAWDVFPWACVGEFWFIMFGLSRHPQYQQLIRLLTSKAARGPSEASPKFLDIGTCIGQDLRALHRDGAPLSSLYGIDAIPEFETIGYALFRDEDHFLPGHDIVGDIIYSILRRIWPRLPALGLL</sequence>
<dbReference type="PANTHER" id="PTHR35897:SF2">
    <property type="entry name" value="METHYLTRANSFERASE DOMAIN-CONTAINING PROTEIN"/>
    <property type="match status" value="1"/>
</dbReference>
<dbReference type="PANTHER" id="PTHR35897">
    <property type="entry name" value="METHYLTRANSFERASE AUSD"/>
    <property type="match status" value="1"/>
</dbReference>
<gene>
    <name evidence="1" type="ORF">DSL72_004114</name>
</gene>
<evidence type="ECO:0000313" key="1">
    <source>
        <dbReference type="EMBL" id="QSZ29598.1"/>
    </source>
</evidence>
<dbReference type="Proteomes" id="UP000672032">
    <property type="component" value="Chromosome 1"/>
</dbReference>
<proteinExistence type="predicted"/>
<name>A0A8A3P6Y4_9HELO</name>
<organism evidence="1 2">
    <name type="scientific">Monilinia vaccinii-corymbosi</name>
    <dbReference type="NCBI Taxonomy" id="61207"/>
    <lineage>
        <taxon>Eukaryota</taxon>
        <taxon>Fungi</taxon>
        <taxon>Dikarya</taxon>
        <taxon>Ascomycota</taxon>
        <taxon>Pezizomycotina</taxon>
        <taxon>Leotiomycetes</taxon>
        <taxon>Helotiales</taxon>
        <taxon>Sclerotiniaceae</taxon>
        <taxon>Monilinia</taxon>
    </lineage>
</organism>